<dbReference type="GO" id="GO:0003676">
    <property type="term" value="F:nucleic acid binding"/>
    <property type="evidence" value="ECO:0007669"/>
    <property type="project" value="InterPro"/>
</dbReference>
<feature type="domain" description="S1 motif" evidence="2">
    <location>
        <begin position="658"/>
        <end position="726"/>
    </location>
</feature>
<protein>
    <recommendedName>
        <fullName evidence="2">S1 motif domain-containing protein</fullName>
    </recommendedName>
</protein>
<name>A0AAV0JYD3_9ROSI</name>
<dbReference type="Pfam" id="PF00575">
    <property type="entry name" value="S1"/>
    <property type="match status" value="1"/>
</dbReference>
<reference evidence="3" key="1">
    <citation type="submission" date="2022-08" db="EMBL/GenBank/DDBJ databases">
        <authorList>
            <person name="Gutierrez-Valencia J."/>
        </authorList>
    </citation>
    <scope>NUCLEOTIDE SEQUENCE</scope>
</reference>
<feature type="region of interest" description="Disordered" evidence="1">
    <location>
        <begin position="327"/>
        <end position="347"/>
    </location>
</feature>
<feature type="compositionally biased region" description="Polar residues" evidence="1">
    <location>
        <begin position="456"/>
        <end position="472"/>
    </location>
</feature>
<accession>A0AAV0JYD3</accession>
<feature type="compositionally biased region" description="Basic and acidic residues" evidence="1">
    <location>
        <begin position="327"/>
        <end position="342"/>
    </location>
</feature>
<dbReference type="EMBL" id="CAMGYJ010000005">
    <property type="protein sequence ID" value="CAI0414467.1"/>
    <property type="molecule type" value="Genomic_DNA"/>
</dbReference>
<proteinExistence type="predicted"/>
<feature type="compositionally biased region" description="Basic and acidic residues" evidence="1">
    <location>
        <begin position="445"/>
        <end position="455"/>
    </location>
</feature>
<dbReference type="InterPro" id="IPR012340">
    <property type="entry name" value="NA-bd_OB-fold"/>
</dbReference>
<evidence type="ECO:0000259" key="2">
    <source>
        <dbReference type="PROSITE" id="PS50126"/>
    </source>
</evidence>
<dbReference type="SUPFAM" id="SSF50249">
    <property type="entry name" value="Nucleic acid-binding proteins"/>
    <property type="match status" value="1"/>
</dbReference>
<evidence type="ECO:0000256" key="1">
    <source>
        <dbReference type="SAM" id="MobiDB-lite"/>
    </source>
</evidence>
<feature type="region of interest" description="Disordered" evidence="1">
    <location>
        <begin position="373"/>
        <end position="401"/>
    </location>
</feature>
<dbReference type="PANTHER" id="PTHR47600:SF1">
    <property type="entry name" value="NUCLEIC ACID-BINDING, OB-FOLD-LIKE PROTEIN"/>
    <property type="match status" value="1"/>
</dbReference>
<dbReference type="Gene3D" id="2.40.50.140">
    <property type="entry name" value="Nucleic acid-binding proteins"/>
    <property type="match status" value="1"/>
</dbReference>
<evidence type="ECO:0000313" key="4">
    <source>
        <dbReference type="Proteomes" id="UP001154282"/>
    </source>
</evidence>
<dbReference type="SMART" id="SM00316">
    <property type="entry name" value="S1"/>
    <property type="match status" value="1"/>
</dbReference>
<feature type="compositionally biased region" description="Basic and acidic residues" evidence="1">
    <location>
        <begin position="389"/>
        <end position="401"/>
    </location>
</feature>
<dbReference type="Proteomes" id="UP001154282">
    <property type="component" value="Unassembled WGS sequence"/>
</dbReference>
<feature type="compositionally biased region" description="Polar residues" evidence="1">
    <location>
        <begin position="379"/>
        <end position="388"/>
    </location>
</feature>
<gene>
    <name evidence="3" type="ORF">LITE_LOCUS16302</name>
</gene>
<dbReference type="InterPro" id="IPR003029">
    <property type="entry name" value="S1_domain"/>
</dbReference>
<comment type="caution">
    <text evidence="3">The sequence shown here is derived from an EMBL/GenBank/DDBJ whole genome shotgun (WGS) entry which is preliminary data.</text>
</comment>
<feature type="region of interest" description="Disordered" evidence="1">
    <location>
        <begin position="445"/>
        <end position="482"/>
    </location>
</feature>
<dbReference type="AlphaFoldDB" id="A0AAV0JYD3"/>
<evidence type="ECO:0000313" key="3">
    <source>
        <dbReference type="EMBL" id="CAI0414467.1"/>
    </source>
</evidence>
<keyword evidence="4" id="KW-1185">Reference proteome</keyword>
<organism evidence="3 4">
    <name type="scientific">Linum tenue</name>
    <dbReference type="NCBI Taxonomy" id="586396"/>
    <lineage>
        <taxon>Eukaryota</taxon>
        <taxon>Viridiplantae</taxon>
        <taxon>Streptophyta</taxon>
        <taxon>Embryophyta</taxon>
        <taxon>Tracheophyta</taxon>
        <taxon>Spermatophyta</taxon>
        <taxon>Magnoliopsida</taxon>
        <taxon>eudicotyledons</taxon>
        <taxon>Gunneridae</taxon>
        <taxon>Pentapetalae</taxon>
        <taxon>rosids</taxon>
        <taxon>fabids</taxon>
        <taxon>Malpighiales</taxon>
        <taxon>Linaceae</taxon>
        <taxon>Linum</taxon>
    </lineage>
</organism>
<dbReference type="PANTHER" id="PTHR47600">
    <property type="entry name" value="NUCLEIC ACID-BINDING, OB-FOLD-LIKE PROTEIN"/>
    <property type="match status" value="1"/>
</dbReference>
<dbReference type="PROSITE" id="PS50126">
    <property type="entry name" value="S1"/>
    <property type="match status" value="1"/>
</dbReference>
<sequence>MNRLQGVTSILCIMNDNHNIINSIANTRQLKDSPLRPLSSSSFLLNLCRSLYNNNTLPPIFKCGRTPADEITAQFPSMDTLALANSGVTTAAAATTMSSSPACSSFSGVKFSLPRSKAGVRRSAGRRRVRLVVSASREGGNEPQLDEWDQMELKFGRYLGEDPKLTIAKMMARKVDPDASFLEVEKEFHRNKGKLVEIEELPFDISSERKKNSSSSSSLDGLSLARPVLKQGMRFQEEVSKPARLPQMKKPIRTVVKDAAAGSNVKQHRVPDVILRKPSIFGAEDGGEDKDLKSRVRMIQPNLMLKMRGEQRRERFSDMTLLRKPEAMSVEKKQESPAHVDGEVYGGDRLTMRNEMDEEDDYSGFTLLQKPVSVRNEVQESSEIGSSSLEKEGVVEDKPDRGIQQESINLSSEVVYDPLNQQSDASKSDSESNLLIEASLQGKPNRLDQSVKERSTSSMEQTVSLDPGTSSRGDGIHNLPATSPVEAADWSRAEELFKGVDRAEVELISSSARGFIVSFGSLVGFLPYRNLAARWKFIAFESWVRQKGLDPSAYKQNLGIIENYDSLHQNRSFDRKLNPAIEVKTEGEITPDMKLEDLLRIYDQEKLKFLSSFVGQKIKANVVMANKKSGKLLFSLRPKEKEELAEKKRTLMTKLQVGDVVKGCIKKITYFGVFVEVEGVPALIHQTEVSWDATLDPASYFKLGQIVEAKVHQLDFTLERIFLSLKEITPDPLTEAWESVIGDRDPLSGSLQPAEEDTEWVEVESLIKELEQTEGIQSVTKGRYFLSPGLAPTFQVYMASMFEDQYKLLARAGNKVQEVIVQSLLDKEEMKSVILSCANKV</sequence>